<organism evidence="3 4">
    <name type="scientific">Pedobacter montanisoli</name>
    <dbReference type="NCBI Taxonomy" id="2923277"/>
    <lineage>
        <taxon>Bacteria</taxon>
        <taxon>Pseudomonadati</taxon>
        <taxon>Bacteroidota</taxon>
        <taxon>Sphingobacteriia</taxon>
        <taxon>Sphingobacteriales</taxon>
        <taxon>Sphingobacteriaceae</taxon>
        <taxon>Pedobacter</taxon>
    </lineage>
</organism>
<accession>A0ABS9ZVT2</accession>
<keyword evidence="1" id="KW-0732">Signal</keyword>
<dbReference type="InterPro" id="IPR037682">
    <property type="entry name" value="TonB_C"/>
</dbReference>
<sequence length="251" mass="28340">MKNLIYIIVILCLSVTCYAQKVGDTVSILIDTINISGKVINEKGEALEGAVVISKNLNEKYQYKTAKTDRNGYFFLSGVKPIDTLIFFYGVNDQRIINNKSRYLLVKIRSKIQSYSNNSSLFISAKRQSTDSGGLLVKKVIKQPEYYFDGIYNPLPATYPGGLNKLYQLLKTNIVYPKAAIEYNVEGDVEIEFTIDTLGAVKDFLIVKDIGYGCSDEVIRILKTTKWNVAMNEGKHYPQRTSITVPFRLVE</sequence>
<proteinExistence type="predicted"/>
<name>A0ABS9ZVT2_9SPHI</name>
<comment type="caution">
    <text evidence="3">The sequence shown here is derived from an EMBL/GenBank/DDBJ whole genome shotgun (WGS) entry which is preliminary data.</text>
</comment>
<feature type="domain" description="TonB C-terminal" evidence="2">
    <location>
        <begin position="161"/>
        <end position="251"/>
    </location>
</feature>
<dbReference type="RefSeq" id="WP_243360838.1">
    <property type="nucleotide sequence ID" value="NZ_JALGBH010000001.1"/>
</dbReference>
<keyword evidence="4" id="KW-1185">Reference proteome</keyword>
<evidence type="ECO:0000313" key="3">
    <source>
        <dbReference type="EMBL" id="MCJ0742415.1"/>
    </source>
</evidence>
<feature type="signal peptide" evidence="1">
    <location>
        <begin position="1"/>
        <end position="19"/>
    </location>
</feature>
<evidence type="ECO:0000313" key="4">
    <source>
        <dbReference type="Proteomes" id="UP001165460"/>
    </source>
</evidence>
<evidence type="ECO:0000259" key="2">
    <source>
        <dbReference type="PROSITE" id="PS52015"/>
    </source>
</evidence>
<feature type="chain" id="PRO_5045366095" evidence="1">
    <location>
        <begin position="20"/>
        <end position="251"/>
    </location>
</feature>
<dbReference type="Proteomes" id="UP001165460">
    <property type="component" value="Unassembled WGS sequence"/>
</dbReference>
<protein>
    <submittedName>
        <fullName evidence="3">Energy transducer TonB</fullName>
    </submittedName>
</protein>
<dbReference type="EMBL" id="JALGBH010000001">
    <property type="protein sequence ID" value="MCJ0742415.1"/>
    <property type="molecule type" value="Genomic_DNA"/>
</dbReference>
<evidence type="ECO:0000256" key="1">
    <source>
        <dbReference type="SAM" id="SignalP"/>
    </source>
</evidence>
<dbReference type="Gene3D" id="3.30.1150.10">
    <property type="match status" value="1"/>
</dbReference>
<gene>
    <name evidence="3" type="ORF">MMF97_06815</name>
</gene>
<dbReference type="SUPFAM" id="SSF49464">
    <property type="entry name" value="Carboxypeptidase regulatory domain-like"/>
    <property type="match status" value="1"/>
</dbReference>
<dbReference type="SUPFAM" id="SSF74653">
    <property type="entry name" value="TolA/TonB C-terminal domain"/>
    <property type="match status" value="1"/>
</dbReference>
<reference evidence="3" key="1">
    <citation type="submission" date="2022-03" db="EMBL/GenBank/DDBJ databases">
        <authorList>
            <person name="Woo C.Y."/>
        </authorList>
    </citation>
    <scope>NUCLEOTIDE SEQUENCE</scope>
    <source>
        <strain evidence="3">CYS-01</strain>
    </source>
</reference>
<dbReference type="PROSITE" id="PS52015">
    <property type="entry name" value="TONB_CTD"/>
    <property type="match status" value="1"/>
</dbReference>
<dbReference type="InterPro" id="IPR008969">
    <property type="entry name" value="CarboxyPept-like_regulatory"/>
</dbReference>
<dbReference type="Pfam" id="PF03544">
    <property type="entry name" value="TonB_C"/>
    <property type="match status" value="1"/>
</dbReference>